<feature type="chain" id="PRO_5047172201" evidence="1">
    <location>
        <begin position="40"/>
        <end position="289"/>
    </location>
</feature>
<comment type="caution">
    <text evidence="2">The sequence shown here is derived from an EMBL/GenBank/DDBJ whole genome shotgun (WGS) entry which is preliminary data.</text>
</comment>
<sequence length="289" mass="30851">MLSLAPMTFYLFTARPCAAPAFCLLFASSFFLSIQSSHAASQPTPLASQTVRYSLDLAQSAGGGTTDASGSMTYSVQRTCSAWETVQKLDIQSITREHGPEHMQADYTTSESLDGRHLTFRTQETVNGRILQNVSGQAQLNSDGSGAVTYARPLAKKLPLPAGTMFPMAHTRALVSAALASQNELSAPLFDGTLPDGAQDSYATLMGWTATPAPNAPPALRTLPAGHIHVAYYDRNGQNMTPTYVIGMHSYANGVVDKLDLDFGDFRMNGTLNSLELPAEPTCAPATSH</sequence>
<dbReference type="RefSeq" id="WP_207855170.1">
    <property type="nucleotide sequence ID" value="NZ_JAFVMG010000017.1"/>
</dbReference>
<feature type="signal peptide" evidence="1">
    <location>
        <begin position="1"/>
        <end position="39"/>
    </location>
</feature>
<reference evidence="2 3" key="1">
    <citation type="submission" date="2021-03" db="EMBL/GenBank/DDBJ databases">
        <title>The complete genome sequence of Acetobacter suratthaniensis TBRC 1719.</title>
        <authorList>
            <person name="Charoenyingcharoen P."/>
            <person name="Yukphan P."/>
        </authorList>
    </citation>
    <scope>NUCLEOTIDE SEQUENCE [LARGE SCALE GENOMIC DNA]</scope>
    <source>
        <strain evidence="2 3">TBRC 1719</strain>
    </source>
</reference>
<gene>
    <name evidence="2" type="ORF">J2D75_12570</name>
</gene>
<dbReference type="Proteomes" id="UP000664399">
    <property type="component" value="Unassembled WGS sequence"/>
</dbReference>
<keyword evidence="1" id="KW-0732">Signal</keyword>
<evidence type="ECO:0000313" key="3">
    <source>
        <dbReference type="Proteomes" id="UP000664399"/>
    </source>
</evidence>
<dbReference type="EMBL" id="JAFVMG010000017">
    <property type="protein sequence ID" value="MBO1329305.1"/>
    <property type="molecule type" value="Genomic_DNA"/>
</dbReference>
<evidence type="ECO:0000256" key="1">
    <source>
        <dbReference type="SAM" id="SignalP"/>
    </source>
</evidence>
<accession>A0ABS3LPK2</accession>
<name>A0ABS3LPK2_9PROT</name>
<organism evidence="2 3">
    <name type="scientific">Acetobacter suratthaniensis</name>
    <dbReference type="NCBI Taxonomy" id="1502841"/>
    <lineage>
        <taxon>Bacteria</taxon>
        <taxon>Pseudomonadati</taxon>
        <taxon>Pseudomonadota</taxon>
        <taxon>Alphaproteobacteria</taxon>
        <taxon>Acetobacterales</taxon>
        <taxon>Acetobacteraceae</taxon>
        <taxon>Acetobacter</taxon>
    </lineage>
</organism>
<keyword evidence="3" id="KW-1185">Reference proteome</keyword>
<protein>
    <submittedName>
        <fullName evidence="2">DUF1849 family protein</fullName>
    </submittedName>
</protein>
<proteinExistence type="predicted"/>
<evidence type="ECO:0000313" key="2">
    <source>
        <dbReference type="EMBL" id="MBO1329305.1"/>
    </source>
</evidence>
<dbReference type="InterPro" id="IPR015000">
    <property type="entry name" value="EipB-like"/>
</dbReference>
<dbReference type="Pfam" id="PF08904">
    <property type="entry name" value="EipB_like"/>
    <property type="match status" value="1"/>
</dbReference>